<dbReference type="Gene3D" id="1.10.357.10">
    <property type="entry name" value="Tetracycline Repressor, domain 2"/>
    <property type="match status" value="1"/>
</dbReference>
<dbReference type="STRING" id="1902579.BHV28_12750"/>
<reference evidence="4 5" key="1">
    <citation type="journal article" date="2010" name="Science">
        <title>Genomic comparison of the ants Camponotus floridanus and Harpegnathos saltator.</title>
        <authorList>
            <person name="Bonasio R."/>
            <person name="Zhang G."/>
            <person name="Ye C."/>
            <person name="Mutti N.S."/>
            <person name="Fang X."/>
            <person name="Qin N."/>
            <person name="Donahue G."/>
            <person name="Yang P."/>
            <person name="Li Q."/>
            <person name="Li C."/>
            <person name="Zhang P."/>
            <person name="Huang Z."/>
            <person name="Berger S.L."/>
            <person name="Reinberg D."/>
            <person name="Wang J."/>
            <person name="Liebig J."/>
        </authorList>
    </citation>
    <scope>NUCLEOTIDE SEQUENCE [LARGE SCALE GENOMIC DNA]</scope>
    <source>
        <strain evidence="4 5">Hsal</strain>
    </source>
</reference>
<keyword evidence="5" id="KW-1185">Reference proteome</keyword>
<dbReference type="AlphaFoldDB" id="A0A1U9JVR7"/>
<dbReference type="Pfam" id="PF14246">
    <property type="entry name" value="TetR_C_7"/>
    <property type="match status" value="1"/>
</dbReference>
<keyword evidence="1 2" id="KW-0238">DNA-binding</keyword>
<dbReference type="GO" id="GO:0003677">
    <property type="term" value="F:DNA binding"/>
    <property type="evidence" value="ECO:0007669"/>
    <property type="project" value="UniProtKB-UniRule"/>
</dbReference>
<dbReference type="InterPro" id="IPR001647">
    <property type="entry name" value="HTH_TetR"/>
</dbReference>
<proteinExistence type="predicted"/>
<evidence type="ECO:0000313" key="4">
    <source>
        <dbReference type="EMBL" id="AQS41959.1"/>
    </source>
</evidence>
<dbReference type="Pfam" id="PF00440">
    <property type="entry name" value="TetR_N"/>
    <property type="match status" value="1"/>
</dbReference>
<dbReference type="Gene3D" id="1.10.10.60">
    <property type="entry name" value="Homeodomain-like"/>
    <property type="match status" value="1"/>
</dbReference>
<sequence length="208" mass="23175">MRQNMQHNSEDWTDRQKDVLNAALHLLVEGKDAPTMADIARRASCSKESIYKWFGDRDRFLEAMVRWQASQVRLVPLSRERIDFAALFSSLENFAGNWLLVLSGSTSIALNRLAIGQGRLGAIVLHNGLFAMAKRLQPLLELGREAGLLAFDDFNAVFRSFFGLVVGDLQIRLLLGDNPVLGAADIARQAHAATQQFFTLYGVKGDKL</sequence>
<dbReference type="InterPro" id="IPR039536">
    <property type="entry name" value="TetR_C_Proteobacteria"/>
</dbReference>
<evidence type="ECO:0000256" key="1">
    <source>
        <dbReference type="ARBA" id="ARBA00023125"/>
    </source>
</evidence>
<dbReference type="SUPFAM" id="SSF46689">
    <property type="entry name" value="Homeodomain-like"/>
    <property type="match status" value="1"/>
</dbReference>
<protein>
    <submittedName>
        <fullName evidence="4">DNA-binding transcriptional regulator AcrR family</fullName>
    </submittedName>
</protein>
<name>A0A1U9JVR7_9HYPH</name>
<dbReference type="EMBL" id="CP017315">
    <property type="protein sequence ID" value="AQS41959.1"/>
    <property type="molecule type" value="Genomic_DNA"/>
</dbReference>
<evidence type="ECO:0000256" key="2">
    <source>
        <dbReference type="PROSITE-ProRule" id="PRU00335"/>
    </source>
</evidence>
<reference evidence="4 5" key="2">
    <citation type="journal article" date="2016" name="Sci. Rep.">
        <title>The genome of Rhizobiales bacteria in predatory ants reveals urease gene functions but no genes for nitrogen fixation.</title>
        <authorList>
            <person name="Neuvonen M.M."/>
            <person name="Tamarit D."/>
            <person name="Naslund K."/>
            <person name="Liebig J."/>
            <person name="Feldhaar H."/>
            <person name="Moran N.A."/>
            <person name="Guy L."/>
            <person name="Andersson S.G."/>
        </authorList>
    </citation>
    <scope>NUCLEOTIDE SEQUENCE [LARGE SCALE GENOMIC DNA]</scope>
    <source>
        <strain evidence="4 5">Hsal</strain>
    </source>
</reference>
<dbReference type="InterPro" id="IPR009057">
    <property type="entry name" value="Homeodomain-like_sf"/>
</dbReference>
<dbReference type="PROSITE" id="PS50977">
    <property type="entry name" value="HTH_TETR_2"/>
    <property type="match status" value="1"/>
</dbReference>
<evidence type="ECO:0000259" key="3">
    <source>
        <dbReference type="PROSITE" id="PS50977"/>
    </source>
</evidence>
<gene>
    <name evidence="4" type="ORF">BHV28_12750</name>
</gene>
<dbReference type="KEGG" id="thd:BHV28_12750"/>
<feature type="domain" description="HTH tetR-type" evidence="3">
    <location>
        <begin position="13"/>
        <end position="72"/>
    </location>
</feature>
<accession>A0A1U9JVR7</accession>
<feature type="DNA-binding region" description="H-T-H motif" evidence="2">
    <location>
        <begin position="35"/>
        <end position="54"/>
    </location>
</feature>
<organism evidence="4 5">
    <name type="scientific">Candidatus Tokpelaia hoelldobleri</name>
    <dbReference type="NCBI Taxonomy" id="1902579"/>
    <lineage>
        <taxon>Bacteria</taxon>
        <taxon>Pseudomonadati</taxon>
        <taxon>Pseudomonadota</taxon>
        <taxon>Alphaproteobacteria</taxon>
        <taxon>Hyphomicrobiales</taxon>
        <taxon>Candidatus Tokpelaia</taxon>
    </lineage>
</organism>
<dbReference type="Proteomes" id="UP000188912">
    <property type="component" value="Chromosome"/>
</dbReference>
<evidence type="ECO:0000313" key="5">
    <source>
        <dbReference type="Proteomes" id="UP000188912"/>
    </source>
</evidence>